<dbReference type="PANTHER" id="PTHR45615">
    <property type="entry name" value="MYOSIN HEAVY CHAIN, NON-MUSCLE"/>
    <property type="match status" value="1"/>
</dbReference>
<feature type="coiled-coil region" evidence="1">
    <location>
        <begin position="427"/>
        <end position="454"/>
    </location>
</feature>
<dbReference type="AlphaFoldDB" id="A0A4Y1MVG9"/>
<sequence length="1275" mass="131414">MATKQIGIRLSLEDADLVRRGLQAIGTEGEAALKRIDTSAASMGRAANDASGGVVNLRSAIGQAGFQVQDFAVQVQGGTSALTALSQQGAQLLGVFGPTGAIAGAVLTVGLLATQIISAATSGKDLDGVLKDVEASTKALNAAVQTRLNSLDAEAKRIQDLTTYYRTLNEVQLAGERVSLARQQKALAGKQDDLFGDLGSALSGYRATASRLMMADPNSSIPVGDLSSSNAAIEQAQRVFDGLKDAANQTREGIYGVIGQLSDLAKTADASSRPAIEALINALLDNEDKLLRNGEAARSLSERQKLIEQASGGAAQGVTAVGNAASGATGQVSGMASATSLLASRLADLQAAANQTASAPSAALASAQRILNITTTQGNKAADLAVQSERAANSLDQRVQAQLSAEVTARARVIDAQAAQLNLEGKQDEAITLRNSKEAQLAQLRAEREGAIRSEYQETDKVNQEIARRRQQNTDAETAANKAAAQSRRDAAAATRTAREELAASLRVYSELRLDGASGLLLGNDSDATALKAIQKATKGSILDPDVQKKNQETTRKALEKQQLEADKATDSIVDYAGDRFADLFSSNSKGWSGMLETFEQTAKSTMARIAAELILRPIIAPVVSSLMGSTGTAGISGSSMFSGLTSSLGLSGAGGQISSALGLNGIGSTVSGWLSTPLMTAEAYGPFSAAAPTAAFQGTTLSAGSLLGGAGLGFGAGSVLNTLARGNSTGGTVGSAAGGLAGAAIGSIVPGVGTVLGGLIGGAGGGLLGGLFGGGKGFSGGTIQVEVQDGQLVVAGTRSKGKADSSEAVAALQQQVTTLNTALSQRGLHLNASGLVTEQGFGQDKRAADVSGVARSYLASDDPTIQTVIRNSLGSSLEAVLSDVDWAKSVYQPMVNAAQTSAVDASEFISNLRAQTDPLNAAIDKARELGLATDDLAASLQKTTDAAYAARDATVSDIRNNLMQRSNTALGRNSLQDQIWSANVAGDTQVRQLESQLQSLGYTPGDANGRYAEVNQLLGVLAQETAALTRQYEQQRAANDNGLWDRIQSASGAGNTLEGALWDYNRKATQEWLTATTDGMTDLTLLAKAQSEERLQIERNYAEQAAELARQEAEKAEALRQETLQSELSALQTLSSQSKVLTGWLDSQKLTSSLNSPSSALAEAQRQFSTALDAARTAGPGDADLSAVTSAASSVISAGSAYYGTSSGQAAIETMVRQSINSLGAQLDLPAFTDDVVGAVARLQAAQETGTATLAAKLDAIYAELRTQRLQRAA</sequence>
<evidence type="ECO:0000256" key="1">
    <source>
        <dbReference type="SAM" id="Coils"/>
    </source>
</evidence>
<organism evidence="2">
    <name type="scientific">Roseomonas mucosa</name>
    <dbReference type="NCBI Taxonomy" id="207340"/>
    <lineage>
        <taxon>Bacteria</taxon>
        <taxon>Pseudomonadati</taxon>
        <taxon>Pseudomonadota</taxon>
        <taxon>Alphaproteobacteria</taxon>
        <taxon>Acetobacterales</taxon>
        <taxon>Roseomonadaceae</taxon>
        <taxon>Roseomonas</taxon>
    </lineage>
</organism>
<feature type="coiled-coil region" evidence="1">
    <location>
        <begin position="1093"/>
        <end position="1127"/>
    </location>
</feature>
<dbReference type="PANTHER" id="PTHR45615:SF80">
    <property type="entry name" value="GRIP DOMAIN-CONTAINING PROTEIN"/>
    <property type="match status" value="1"/>
</dbReference>
<protein>
    <submittedName>
        <fullName evidence="2">Uncharacterized protein</fullName>
    </submittedName>
</protein>
<keyword evidence="1" id="KW-0175">Coiled coil</keyword>
<reference evidence="2" key="1">
    <citation type="submission" date="2017-12" db="EMBL/GenBank/DDBJ databases">
        <authorList>
            <person name="Martens C."/>
            <person name="Dahlstrom E."/>
            <person name="Barbian K."/>
            <person name="Sykora L."/>
            <person name="Ricklefs S."/>
            <person name="Bruno D."/>
            <person name="Anzick I."/>
            <person name="Myles I."/>
            <person name="Datta S.K."/>
        </authorList>
    </citation>
    <scope>NUCLEOTIDE SEQUENCE</scope>
    <source>
        <strain evidence="2">AD2</strain>
    </source>
</reference>
<proteinExistence type="predicted"/>
<accession>A0A4Y1MVG9</accession>
<gene>
    <name evidence="2" type="ORF">RADP37_05297</name>
</gene>
<dbReference type="RefSeq" id="WP_314215253.1">
    <property type="nucleotide sequence ID" value="NZ_CP025189.1"/>
</dbReference>
<evidence type="ECO:0000313" key="2">
    <source>
        <dbReference type="EMBL" id="AWV21710.1"/>
    </source>
</evidence>
<name>A0A4Y1MVG9_9PROT</name>
<dbReference type="EMBL" id="CP025189">
    <property type="protein sequence ID" value="AWV21710.1"/>
    <property type="molecule type" value="Genomic_DNA"/>
</dbReference>